<protein>
    <recommendedName>
        <fullName evidence="5">Mannosylglycerate hydrolase MGH1-like glycoside hydrolase domain-containing protein</fullName>
    </recommendedName>
</protein>
<keyword evidence="3" id="KW-0326">Glycosidase</keyword>
<reference evidence="6" key="1">
    <citation type="submission" date="2023-08" db="EMBL/GenBank/DDBJ databases">
        <authorList>
            <person name="Audoor S."/>
            <person name="Bilcke G."/>
        </authorList>
    </citation>
    <scope>NUCLEOTIDE SEQUENCE</scope>
</reference>
<feature type="domain" description="Mannosylglycerate hydrolase MGH1-like glycoside hydrolase" evidence="5">
    <location>
        <begin position="461"/>
        <end position="800"/>
    </location>
</feature>
<dbReference type="GO" id="GO:0006487">
    <property type="term" value="P:protein N-linked glycosylation"/>
    <property type="evidence" value="ECO:0007669"/>
    <property type="project" value="TreeGrafter"/>
</dbReference>
<dbReference type="InterPro" id="IPR004888">
    <property type="entry name" value="Glycoside_hydrolase_63"/>
</dbReference>
<evidence type="ECO:0000256" key="4">
    <source>
        <dbReference type="SAM" id="SignalP"/>
    </source>
</evidence>
<dbReference type="SUPFAM" id="SSF48208">
    <property type="entry name" value="Six-hairpin glycosidases"/>
    <property type="match status" value="1"/>
</dbReference>
<dbReference type="GO" id="GO:0009311">
    <property type="term" value="P:oligosaccharide metabolic process"/>
    <property type="evidence" value="ECO:0007669"/>
    <property type="project" value="InterPro"/>
</dbReference>
<evidence type="ECO:0000313" key="6">
    <source>
        <dbReference type="EMBL" id="CAJ1935018.1"/>
    </source>
</evidence>
<dbReference type="InterPro" id="IPR008928">
    <property type="entry name" value="6-hairpin_glycosidase_sf"/>
</dbReference>
<evidence type="ECO:0000256" key="1">
    <source>
        <dbReference type="ARBA" id="ARBA00010833"/>
    </source>
</evidence>
<organism evidence="6 7">
    <name type="scientific">Cylindrotheca closterium</name>
    <dbReference type="NCBI Taxonomy" id="2856"/>
    <lineage>
        <taxon>Eukaryota</taxon>
        <taxon>Sar</taxon>
        <taxon>Stramenopiles</taxon>
        <taxon>Ochrophyta</taxon>
        <taxon>Bacillariophyta</taxon>
        <taxon>Bacillariophyceae</taxon>
        <taxon>Bacillariophycidae</taxon>
        <taxon>Bacillariales</taxon>
        <taxon>Bacillariaceae</taxon>
        <taxon>Cylindrotheca</taxon>
    </lineage>
</organism>
<dbReference type="PANTHER" id="PTHR10412">
    <property type="entry name" value="MANNOSYL-OLIGOSACCHARIDE GLUCOSIDASE"/>
    <property type="match status" value="1"/>
</dbReference>
<dbReference type="Gene3D" id="1.50.10.10">
    <property type="match status" value="1"/>
</dbReference>
<dbReference type="Pfam" id="PF22422">
    <property type="entry name" value="MGH1-like_GH"/>
    <property type="match status" value="1"/>
</dbReference>
<evidence type="ECO:0000256" key="3">
    <source>
        <dbReference type="ARBA" id="ARBA00023295"/>
    </source>
</evidence>
<dbReference type="EMBL" id="CAKOGP040000445">
    <property type="protein sequence ID" value="CAJ1935018.1"/>
    <property type="molecule type" value="Genomic_DNA"/>
</dbReference>
<keyword evidence="2" id="KW-0378">Hydrolase</keyword>
<evidence type="ECO:0000256" key="2">
    <source>
        <dbReference type="ARBA" id="ARBA00022801"/>
    </source>
</evidence>
<accession>A0AAD2CSN8</accession>
<gene>
    <name evidence="6" type="ORF">CYCCA115_LOCUS4355</name>
</gene>
<dbReference type="GO" id="GO:0004573">
    <property type="term" value="F:Glc3Man9GlcNAc2 oligosaccharide glucosidase activity"/>
    <property type="evidence" value="ECO:0007669"/>
    <property type="project" value="InterPro"/>
</dbReference>
<dbReference type="AlphaFoldDB" id="A0AAD2CSN8"/>
<dbReference type="InterPro" id="IPR054491">
    <property type="entry name" value="MGH1-like_GH"/>
</dbReference>
<dbReference type="GO" id="GO:0005789">
    <property type="term" value="C:endoplasmic reticulum membrane"/>
    <property type="evidence" value="ECO:0007669"/>
    <property type="project" value="TreeGrafter"/>
</dbReference>
<evidence type="ECO:0000313" key="7">
    <source>
        <dbReference type="Proteomes" id="UP001295423"/>
    </source>
</evidence>
<comment type="caution">
    <text evidence="6">The sequence shown here is derived from an EMBL/GenBank/DDBJ whole genome shotgun (WGS) entry which is preliminary data.</text>
</comment>
<comment type="similarity">
    <text evidence="1">Belongs to the glycosyl hydrolase 63 family.</text>
</comment>
<sequence>MAEFLILLLFSSKFVTSGNSQQVTLQAYDNTAMVGMPIDEWALDYDSTVSIPGMVSVRVMGSIPVVADPAMPKNSSIYVDCGPTQSKLRQQNDEDDDNVEKNVPGFFWLDDHLVCQSGFYNITTLMQMDGTIHTPIPVSSRRTEWVLYGEFWPQNERFSLTNSVADIILVSSQNHATRSIFRQVKSIVSPLEQRRIRLAQQLQNGWGLYNHNSLQEAILLPEGIRLKWDFCGSSDSSSSCDKSPKIPATVRPLVASVTPARNTPEVMQYEVGYPAQNATLEVMYRFGPNDRMELTFLSTSAPTNGYIRFSADVAYFPARRGSIVTSSSSSISVAAVGLRSITFCACGLGRSSGFPVEESNPIIMVPVPKAGHSFTVHGFDSTEMDETEYDCMKKGTQDVTMIQNHLQDSKLATLTRGIDAAIYYNLIYTPMERTLIAPVSRGWGKALCMPALLPELEYVLFDWDNVLVAYMMGIRGKKDLAYASLIQVVRSRTAKGFIPNFSAGGAKSQDRTEPPLAAKVLLFLAEKFDDKWIVDYLWDDLAIQMDWFWSNRRLDDFIVLGSDPVLYPNSHSTNTMQGARYESGLDNSPMYDGKFFKGNLMQLYDVGMTSLVLQECESLITLASLIGKDANDLKHRANLLRQSLQKSWDPDDGIYTNMFVNGSFYKRRSPTSFYPLLSKVATDAQVDSMVEHWLTNETRFCIGRRTEDCWWGLPSISADDPSFPGLGYWRGYVWGPMSILVYWALDNYSHLPQVSLAKHQLANQMSDMFLNLWEKKGRVCENYSPRHNSTECTGDRFYHWGALTGVLALMERNETELTTSISRL</sequence>
<proteinExistence type="inferred from homology"/>
<evidence type="ECO:0000259" key="5">
    <source>
        <dbReference type="Pfam" id="PF22422"/>
    </source>
</evidence>
<name>A0AAD2CSN8_9STRA</name>
<dbReference type="Proteomes" id="UP001295423">
    <property type="component" value="Unassembled WGS sequence"/>
</dbReference>
<keyword evidence="7" id="KW-1185">Reference proteome</keyword>
<dbReference type="InterPro" id="IPR012341">
    <property type="entry name" value="6hp_glycosidase-like_sf"/>
</dbReference>
<feature type="chain" id="PRO_5042041434" description="Mannosylglycerate hydrolase MGH1-like glycoside hydrolase domain-containing protein" evidence="4">
    <location>
        <begin position="18"/>
        <end position="824"/>
    </location>
</feature>
<feature type="signal peptide" evidence="4">
    <location>
        <begin position="1"/>
        <end position="17"/>
    </location>
</feature>
<dbReference type="PANTHER" id="PTHR10412:SF11">
    <property type="entry name" value="MANNOSYL-OLIGOSACCHARIDE GLUCOSIDASE"/>
    <property type="match status" value="1"/>
</dbReference>
<keyword evidence="4" id="KW-0732">Signal</keyword>